<dbReference type="SUPFAM" id="SSF54106">
    <property type="entry name" value="LysM domain"/>
    <property type="match status" value="2"/>
</dbReference>
<feature type="domain" description="LysM" evidence="2">
    <location>
        <begin position="173"/>
        <end position="216"/>
    </location>
</feature>
<name>A0AAE3JIR5_9SPIR</name>
<dbReference type="Gene3D" id="2.70.70.10">
    <property type="entry name" value="Glucose Permease (Domain IIA)"/>
    <property type="match status" value="1"/>
</dbReference>
<evidence type="ECO:0000313" key="3">
    <source>
        <dbReference type="EMBL" id="MCD1653455.1"/>
    </source>
</evidence>
<feature type="domain" description="LysM" evidence="2">
    <location>
        <begin position="122"/>
        <end position="167"/>
    </location>
</feature>
<dbReference type="Pfam" id="PF01551">
    <property type="entry name" value="Peptidase_M23"/>
    <property type="match status" value="1"/>
</dbReference>
<dbReference type="InterPro" id="IPR016047">
    <property type="entry name" value="M23ase_b-sheet_dom"/>
</dbReference>
<dbReference type="AlphaFoldDB" id="A0AAE3JIR5"/>
<sequence>MDVITVYQPDNALAGTRIRRASSASRPIAFQNDLSIESEQRIMPVLRSFPVFFLFLAFFSVSSVPLIQNRYGHHRLADISLPSESSGESALRLFAIPDLAMGSMASQAAPALPSSFTAVSYQNYKVRNGDTVSGIMGRFGLRNIGTILSVNGIDNARRIRSGQTLRIPSMDGILHTVSRGESLHSIASRHSLGITAILDANDLETEVLVPNQKLFIPGGSLSTMDLRRAMGELFVYPITGRLTSPYGSRKDPFTGARTFHTGIDLAAPTGTRVKTTLDGKVAVTGYSPVYGNYVIVTHDSGYQSLYAHLSSIAVKRGQSLTQGAILGRVGNTGYSTGSHLHFSVYRNGKTIDPHSVLK</sequence>
<dbReference type="RefSeq" id="WP_230752456.1">
    <property type="nucleotide sequence ID" value="NZ_JAINWA010000001.1"/>
</dbReference>
<dbReference type="GO" id="GO:0004222">
    <property type="term" value="F:metalloendopeptidase activity"/>
    <property type="evidence" value="ECO:0007669"/>
    <property type="project" value="TreeGrafter"/>
</dbReference>
<dbReference type="Pfam" id="PF01476">
    <property type="entry name" value="LysM"/>
    <property type="match status" value="2"/>
</dbReference>
<reference evidence="3" key="1">
    <citation type="submission" date="2021-08" db="EMBL/GenBank/DDBJ databases">
        <title>Comparative analyses of Brucepasteria parasyntrophica and Teretinema zuelzerae.</title>
        <authorList>
            <person name="Song Y."/>
            <person name="Brune A."/>
        </authorList>
    </citation>
    <scope>NUCLEOTIDE SEQUENCE</scope>
    <source>
        <strain evidence="3">DSM 1903</strain>
    </source>
</reference>
<keyword evidence="1" id="KW-0472">Membrane</keyword>
<evidence type="ECO:0000313" key="4">
    <source>
        <dbReference type="Proteomes" id="UP001198163"/>
    </source>
</evidence>
<dbReference type="CDD" id="cd12797">
    <property type="entry name" value="M23_peptidase"/>
    <property type="match status" value="1"/>
</dbReference>
<dbReference type="InterPro" id="IPR036779">
    <property type="entry name" value="LysM_dom_sf"/>
</dbReference>
<dbReference type="PANTHER" id="PTHR21666:SF290">
    <property type="entry name" value="PEPTIDASE M23 DOMAIN PROTEIN"/>
    <property type="match status" value="1"/>
</dbReference>
<keyword evidence="1" id="KW-1133">Transmembrane helix</keyword>
<dbReference type="Gene3D" id="3.10.350.10">
    <property type="entry name" value="LysM domain"/>
    <property type="match status" value="2"/>
</dbReference>
<dbReference type="PROSITE" id="PS51782">
    <property type="entry name" value="LYSM"/>
    <property type="match status" value="2"/>
</dbReference>
<dbReference type="Proteomes" id="UP001198163">
    <property type="component" value="Unassembled WGS sequence"/>
</dbReference>
<dbReference type="CDD" id="cd00118">
    <property type="entry name" value="LysM"/>
    <property type="match status" value="2"/>
</dbReference>
<dbReference type="EMBL" id="JAINWA010000001">
    <property type="protein sequence ID" value="MCD1653455.1"/>
    <property type="molecule type" value="Genomic_DNA"/>
</dbReference>
<dbReference type="SMART" id="SM00257">
    <property type="entry name" value="LysM"/>
    <property type="match status" value="2"/>
</dbReference>
<feature type="transmembrane region" description="Helical" evidence="1">
    <location>
        <begin position="49"/>
        <end position="67"/>
    </location>
</feature>
<evidence type="ECO:0000256" key="1">
    <source>
        <dbReference type="SAM" id="Phobius"/>
    </source>
</evidence>
<dbReference type="InterPro" id="IPR011055">
    <property type="entry name" value="Dup_hybrid_motif"/>
</dbReference>
<evidence type="ECO:0000259" key="2">
    <source>
        <dbReference type="PROSITE" id="PS51782"/>
    </source>
</evidence>
<gene>
    <name evidence="3" type="ORF">K7J14_01920</name>
</gene>
<keyword evidence="4" id="KW-1185">Reference proteome</keyword>
<comment type="caution">
    <text evidence="3">The sequence shown here is derived from an EMBL/GenBank/DDBJ whole genome shotgun (WGS) entry which is preliminary data.</text>
</comment>
<dbReference type="PANTHER" id="PTHR21666">
    <property type="entry name" value="PEPTIDASE-RELATED"/>
    <property type="match status" value="1"/>
</dbReference>
<keyword evidence="1" id="KW-0812">Transmembrane</keyword>
<accession>A0AAE3JIR5</accession>
<proteinExistence type="predicted"/>
<dbReference type="InterPro" id="IPR018392">
    <property type="entry name" value="LysM"/>
</dbReference>
<dbReference type="InterPro" id="IPR050570">
    <property type="entry name" value="Cell_wall_metabolism_enzyme"/>
</dbReference>
<dbReference type="SUPFAM" id="SSF51261">
    <property type="entry name" value="Duplicated hybrid motif"/>
    <property type="match status" value="1"/>
</dbReference>
<organism evidence="3 4">
    <name type="scientific">Teretinema zuelzerae</name>
    <dbReference type="NCBI Taxonomy" id="156"/>
    <lineage>
        <taxon>Bacteria</taxon>
        <taxon>Pseudomonadati</taxon>
        <taxon>Spirochaetota</taxon>
        <taxon>Spirochaetia</taxon>
        <taxon>Spirochaetales</taxon>
        <taxon>Treponemataceae</taxon>
        <taxon>Teretinema</taxon>
    </lineage>
</organism>
<protein>
    <submittedName>
        <fullName evidence="3">M23 family metallopeptidase</fullName>
    </submittedName>
</protein>